<keyword evidence="12" id="KW-1185">Reference proteome</keyword>
<sequence>MMQNLKKQLQNNALNNIYLFTGEENYLKNTYRERVKSALLPSDDMMNYSYYEGKQIKVSDVTDIADTLPFFSDKRLIIVQNSELFKSGKKEESALMADYIEKVPSSTYMVFIEDEVDKRSKLYKVLNKVGQVVVFNKLNESEIKKWVKHTAKKNNMSLSDYVAEHFIYTVGIDMETVEKEMDKLISYSMDKKGIEMEDIEAVCTPLLENKIFEMIDAIGNKNKEKAIVLYNHLLLLKEPPLRVLFMLVRQFRMILQVKGLSQKGISEFEISKALSIRQFIVKNCMRQGKNFSQNKLKEALEDCLEYEKLVKTGRLEDKIAVEMIVIKYSL</sequence>
<dbReference type="InterPro" id="IPR010372">
    <property type="entry name" value="DNA_pol3_delta_N"/>
</dbReference>
<dbReference type="PANTHER" id="PTHR34388:SF1">
    <property type="entry name" value="DNA POLYMERASE III SUBUNIT DELTA"/>
    <property type="match status" value="1"/>
</dbReference>
<dbReference type="Gene3D" id="1.10.8.60">
    <property type="match status" value="1"/>
</dbReference>
<gene>
    <name evidence="11" type="ORF">EDC19_0827</name>
</gene>
<accession>A0A4R1MYM9</accession>
<feature type="domain" description="DNA polymerase III delta subunit-like C-terminal" evidence="10">
    <location>
        <begin position="208"/>
        <end position="328"/>
    </location>
</feature>
<dbReference type="InterPro" id="IPR008921">
    <property type="entry name" value="DNA_pol3_clamp-load_cplx_C"/>
</dbReference>
<dbReference type="Gene3D" id="3.40.50.300">
    <property type="entry name" value="P-loop containing nucleotide triphosphate hydrolases"/>
    <property type="match status" value="1"/>
</dbReference>
<organism evidence="11 12">
    <name type="scientific">Natranaerovirga hydrolytica</name>
    <dbReference type="NCBI Taxonomy" id="680378"/>
    <lineage>
        <taxon>Bacteria</taxon>
        <taxon>Bacillati</taxon>
        <taxon>Bacillota</taxon>
        <taxon>Clostridia</taxon>
        <taxon>Lachnospirales</taxon>
        <taxon>Natranaerovirgaceae</taxon>
        <taxon>Natranaerovirga</taxon>
    </lineage>
</organism>
<dbReference type="PANTHER" id="PTHR34388">
    <property type="entry name" value="DNA POLYMERASE III SUBUNIT DELTA"/>
    <property type="match status" value="1"/>
</dbReference>
<dbReference type="SUPFAM" id="SSF52540">
    <property type="entry name" value="P-loop containing nucleoside triphosphate hydrolases"/>
    <property type="match status" value="1"/>
</dbReference>
<dbReference type="EMBL" id="SMGQ01000011">
    <property type="protein sequence ID" value="TCK98407.1"/>
    <property type="molecule type" value="Genomic_DNA"/>
</dbReference>
<dbReference type="OrthoDB" id="9775929at2"/>
<evidence type="ECO:0000259" key="9">
    <source>
        <dbReference type="Pfam" id="PF06144"/>
    </source>
</evidence>
<protein>
    <recommendedName>
        <fullName evidence="2">DNA polymerase III subunit delta</fullName>
        <ecNumber evidence="1">2.7.7.7</ecNumber>
    </recommendedName>
</protein>
<feature type="domain" description="DNA polymerase III delta N-terminal" evidence="9">
    <location>
        <begin position="18"/>
        <end position="133"/>
    </location>
</feature>
<dbReference type="SUPFAM" id="SSF48019">
    <property type="entry name" value="post-AAA+ oligomerization domain-like"/>
    <property type="match status" value="1"/>
</dbReference>
<dbReference type="Pfam" id="PF06144">
    <property type="entry name" value="DNA_pol3_delta"/>
    <property type="match status" value="1"/>
</dbReference>
<keyword evidence="3" id="KW-0808">Transferase</keyword>
<dbReference type="GO" id="GO:0003887">
    <property type="term" value="F:DNA-directed DNA polymerase activity"/>
    <property type="evidence" value="ECO:0007669"/>
    <property type="project" value="UniProtKB-KW"/>
</dbReference>
<dbReference type="Pfam" id="PF21694">
    <property type="entry name" value="DNA_pol3_delta_C"/>
    <property type="match status" value="1"/>
</dbReference>
<dbReference type="Proteomes" id="UP000294545">
    <property type="component" value="Unassembled WGS sequence"/>
</dbReference>
<evidence type="ECO:0000259" key="10">
    <source>
        <dbReference type="Pfam" id="PF21694"/>
    </source>
</evidence>
<proteinExistence type="inferred from homology"/>
<dbReference type="Gene3D" id="1.20.272.10">
    <property type="match status" value="1"/>
</dbReference>
<keyword evidence="6" id="KW-0239">DNA-directed DNA polymerase</keyword>
<comment type="similarity">
    <text evidence="7">Belongs to the DNA polymerase HolA subunit family.</text>
</comment>
<evidence type="ECO:0000313" key="12">
    <source>
        <dbReference type="Proteomes" id="UP000294545"/>
    </source>
</evidence>
<evidence type="ECO:0000313" key="11">
    <source>
        <dbReference type="EMBL" id="TCK98407.1"/>
    </source>
</evidence>
<name>A0A4R1MYM9_9FIRM</name>
<dbReference type="EC" id="2.7.7.7" evidence="1"/>
<dbReference type="RefSeq" id="WP_132280921.1">
    <property type="nucleotide sequence ID" value="NZ_SMGQ01000011.1"/>
</dbReference>
<evidence type="ECO:0000256" key="8">
    <source>
        <dbReference type="ARBA" id="ARBA00049244"/>
    </source>
</evidence>
<dbReference type="GO" id="GO:0009360">
    <property type="term" value="C:DNA polymerase III complex"/>
    <property type="evidence" value="ECO:0007669"/>
    <property type="project" value="InterPro"/>
</dbReference>
<keyword evidence="4" id="KW-0548">Nucleotidyltransferase</keyword>
<evidence type="ECO:0000256" key="1">
    <source>
        <dbReference type="ARBA" id="ARBA00012417"/>
    </source>
</evidence>
<dbReference type="GO" id="GO:0003677">
    <property type="term" value="F:DNA binding"/>
    <property type="evidence" value="ECO:0007669"/>
    <property type="project" value="InterPro"/>
</dbReference>
<dbReference type="GO" id="GO:0006261">
    <property type="term" value="P:DNA-templated DNA replication"/>
    <property type="evidence" value="ECO:0007669"/>
    <property type="project" value="TreeGrafter"/>
</dbReference>
<dbReference type="AlphaFoldDB" id="A0A4R1MYM9"/>
<keyword evidence="5" id="KW-0235">DNA replication</keyword>
<evidence type="ECO:0000256" key="6">
    <source>
        <dbReference type="ARBA" id="ARBA00022932"/>
    </source>
</evidence>
<reference evidence="11 12" key="1">
    <citation type="submission" date="2019-03" db="EMBL/GenBank/DDBJ databases">
        <title>Genomic Encyclopedia of Type Strains, Phase IV (KMG-IV): sequencing the most valuable type-strain genomes for metagenomic binning, comparative biology and taxonomic classification.</title>
        <authorList>
            <person name="Goeker M."/>
        </authorList>
    </citation>
    <scope>NUCLEOTIDE SEQUENCE [LARGE SCALE GENOMIC DNA]</scope>
    <source>
        <strain evidence="11 12">DSM 24176</strain>
    </source>
</reference>
<evidence type="ECO:0000256" key="5">
    <source>
        <dbReference type="ARBA" id="ARBA00022705"/>
    </source>
</evidence>
<comment type="caution">
    <text evidence="11">The sequence shown here is derived from an EMBL/GenBank/DDBJ whole genome shotgun (WGS) entry which is preliminary data.</text>
</comment>
<evidence type="ECO:0000256" key="2">
    <source>
        <dbReference type="ARBA" id="ARBA00017703"/>
    </source>
</evidence>
<dbReference type="InterPro" id="IPR005790">
    <property type="entry name" value="DNA_polIII_delta"/>
</dbReference>
<evidence type="ECO:0000256" key="4">
    <source>
        <dbReference type="ARBA" id="ARBA00022695"/>
    </source>
</evidence>
<dbReference type="NCBIfam" id="TIGR01128">
    <property type="entry name" value="holA"/>
    <property type="match status" value="1"/>
</dbReference>
<dbReference type="InterPro" id="IPR048466">
    <property type="entry name" value="DNA_pol3_delta-like_C"/>
</dbReference>
<evidence type="ECO:0000256" key="7">
    <source>
        <dbReference type="ARBA" id="ARBA00034754"/>
    </source>
</evidence>
<dbReference type="InterPro" id="IPR027417">
    <property type="entry name" value="P-loop_NTPase"/>
</dbReference>
<evidence type="ECO:0000256" key="3">
    <source>
        <dbReference type="ARBA" id="ARBA00022679"/>
    </source>
</evidence>
<comment type="catalytic activity">
    <reaction evidence="8">
        <text>DNA(n) + a 2'-deoxyribonucleoside 5'-triphosphate = DNA(n+1) + diphosphate</text>
        <dbReference type="Rhea" id="RHEA:22508"/>
        <dbReference type="Rhea" id="RHEA-COMP:17339"/>
        <dbReference type="Rhea" id="RHEA-COMP:17340"/>
        <dbReference type="ChEBI" id="CHEBI:33019"/>
        <dbReference type="ChEBI" id="CHEBI:61560"/>
        <dbReference type="ChEBI" id="CHEBI:173112"/>
        <dbReference type="EC" id="2.7.7.7"/>
    </reaction>
</comment>